<accession>A0ABT3Q200</accession>
<dbReference type="EMBL" id="JAJNDC010000004">
    <property type="protein sequence ID" value="MCW9714133.1"/>
    <property type="molecule type" value="Genomic_DNA"/>
</dbReference>
<gene>
    <name evidence="1" type="ORF">LQ318_14565</name>
</gene>
<comment type="caution">
    <text evidence="1">The sequence shown here is derived from an EMBL/GenBank/DDBJ whole genome shotgun (WGS) entry which is preliminary data.</text>
</comment>
<keyword evidence="2" id="KW-1185">Reference proteome</keyword>
<dbReference type="Proteomes" id="UP001207337">
    <property type="component" value="Unassembled WGS sequence"/>
</dbReference>
<protein>
    <submittedName>
        <fullName evidence="1">Alginate export family protein</fullName>
    </submittedName>
</protein>
<organism evidence="1 2">
    <name type="scientific">Fodinibius salicampi</name>
    <dbReference type="NCBI Taxonomy" id="1920655"/>
    <lineage>
        <taxon>Bacteria</taxon>
        <taxon>Pseudomonadati</taxon>
        <taxon>Balneolota</taxon>
        <taxon>Balneolia</taxon>
        <taxon>Balneolales</taxon>
        <taxon>Balneolaceae</taxon>
        <taxon>Fodinibius</taxon>
    </lineage>
</organism>
<proteinExistence type="predicted"/>
<evidence type="ECO:0000313" key="2">
    <source>
        <dbReference type="Proteomes" id="UP001207337"/>
    </source>
</evidence>
<dbReference type="PROSITE" id="PS51257">
    <property type="entry name" value="PROKAR_LIPOPROTEIN"/>
    <property type="match status" value="1"/>
</dbReference>
<name>A0ABT3Q200_9BACT</name>
<dbReference type="Gene3D" id="2.40.160.100">
    <property type="match status" value="1"/>
</dbReference>
<evidence type="ECO:0000313" key="1">
    <source>
        <dbReference type="EMBL" id="MCW9714133.1"/>
    </source>
</evidence>
<dbReference type="InterPro" id="IPR053728">
    <property type="entry name" value="Alginate_Permeability_Chnl"/>
</dbReference>
<dbReference type="RefSeq" id="WP_265791223.1">
    <property type="nucleotide sequence ID" value="NZ_BAABRS010000004.1"/>
</dbReference>
<sequence>MFFTKSYLASVIVFSCILLLISANTLFAQFNLSGELRPRTELRHGYKTLPAEGDNAAFFTEQRSRLNLNYSKDLYKVGFTVQDVRIWGSQGQLNKSDGLFSVHEAWGQINFSESIALKAGRQELVYDDQRILGSVGWTAQGRSHDVMLVKFTDEAWTLHTGFAFNQDINPPEPAKLFDTFYSGVNNYKTLQYLWYHREFESAELSFLFLNNGVQQPDSTVNFTQTVGVTGSHTFPDFQVNGTTYYQTGTDPSGAEKSALLASGNISYSGFKDISLTLGADYLSGTRADQEQNHSFNPLYGTHHKFYGFMDYFYVGNPHYQQTADHNNNIGLVDLYLQSTVQASKETTASVAFHEFISPVSIVNPINPVNRLRNRLGTEIDLVFSHVLSEEVKIQAGYSHMFGTSSLEAIKGGSSSQTSNWTWLMLSFNPHFLSK</sequence>
<reference evidence="1 2" key="1">
    <citation type="submission" date="2021-11" db="EMBL/GenBank/DDBJ databases">
        <title>Aliifidinibius sp. nov., a new bacterium isolated from saline soil.</title>
        <authorList>
            <person name="Galisteo C."/>
            <person name="De La Haba R."/>
            <person name="Sanchez-Porro C."/>
            <person name="Ventosa A."/>
        </authorList>
    </citation>
    <scope>NUCLEOTIDE SEQUENCE [LARGE SCALE GENOMIC DNA]</scope>
    <source>
        <strain evidence="1 2">KACC 190600</strain>
    </source>
</reference>